<protein>
    <recommendedName>
        <fullName evidence="1">Cell division coordinator CpoB</fullName>
    </recommendedName>
</protein>
<dbReference type="InterPro" id="IPR011990">
    <property type="entry name" value="TPR-like_helical_dom_sf"/>
</dbReference>
<dbReference type="PROSITE" id="PS50005">
    <property type="entry name" value="TPR"/>
    <property type="match status" value="1"/>
</dbReference>
<evidence type="ECO:0000256" key="2">
    <source>
        <dbReference type="PROSITE-ProRule" id="PRU00339"/>
    </source>
</evidence>
<gene>
    <name evidence="4" type="primary">ygbF</name>
    <name evidence="1" type="synonym">cpoB</name>
    <name evidence="4" type="ORF">CKO21_08710</name>
</gene>
<feature type="signal peptide" evidence="1">
    <location>
        <begin position="1"/>
        <end position="38"/>
    </location>
</feature>
<dbReference type="InterPro" id="IPR014162">
    <property type="entry name" value="CpoB_C"/>
</dbReference>
<feature type="compositionally biased region" description="Low complexity" evidence="3">
    <location>
        <begin position="72"/>
        <end position="81"/>
    </location>
</feature>
<feature type="chain" id="PRO_5038194185" description="Cell division coordinator CpoB" evidence="1">
    <location>
        <begin position="39"/>
        <end position="403"/>
    </location>
</feature>
<dbReference type="InterPro" id="IPR034706">
    <property type="entry name" value="CpoB"/>
</dbReference>
<dbReference type="NCBIfam" id="TIGR02795">
    <property type="entry name" value="tol_pal_ybgF"/>
    <property type="match status" value="1"/>
</dbReference>
<keyword evidence="1" id="KW-0732">Signal</keyword>
<keyword evidence="1" id="KW-0131">Cell cycle</keyword>
<dbReference type="AlphaFoldDB" id="A0A934QID1"/>
<comment type="caution">
    <text evidence="4">The sequence shown here is derived from an EMBL/GenBank/DDBJ whole genome shotgun (WGS) entry which is preliminary data.</text>
</comment>
<dbReference type="HAMAP" id="MF_02066">
    <property type="entry name" value="CpoB"/>
    <property type="match status" value="1"/>
</dbReference>
<dbReference type="EMBL" id="NRRE01000022">
    <property type="protein sequence ID" value="MBK1697327.1"/>
    <property type="molecule type" value="Genomic_DNA"/>
</dbReference>
<accession>A0A934QID1</accession>
<feature type="region of interest" description="Disordered" evidence="3">
    <location>
        <begin position="236"/>
        <end position="277"/>
    </location>
</feature>
<evidence type="ECO:0000313" key="4">
    <source>
        <dbReference type="EMBL" id="MBK1697327.1"/>
    </source>
</evidence>
<dbReference type="SUPFAM" id="SSF48452">
    <property type="entry name" value="TPR-like"/>
    <property type="match status" value="1"/>
</dbReference>
<feature type="coiled-coil region" evidence="1">
    <location>
        <begin position="35"/>
        <end position="62"/>
    </location>
</feature>
<comment type="function">
    <text evidence="1">Mediates coordination of peptidoglycan synthesis and outer membrane constriction during cell division.</text>
</comment>
<keyword evidence="1" id="KW-0175">Coiled coil</keyword>
<keyword evidence="1" id="KW-0574">Periplasm</keyword>
<comment type="similarity">
    <text evidence="1">Belongs to the CpoB family.</text>
</comment>
<keyword evidence="5" id="KW-1185">Reference proteome</keyword>
<feature type="compositionally biased region" description="Low complexity" evidence="3">
    <location>
        <begin position="240"/>
        <end position="268"/>
    </location>
</feature>
<dbReference type="RefSeq" id="WP_051431955.1">
    <property type="nucleotide sequence ID" value="NZ_NRRE01000022.1"/>
</dbReference>
<feature type="compositionally biased region" description="Gly residues" evidence="3">
    <location>
        <begin position="149"/>
        <end position="166"/>
    </location>
</feature>
<reference evidence="4" key="1">
    <citation type="submission" date="2017-08" db="EMBL/GenBank/DDBJ databases">
        <authorList>
            <person name="Imhoff J.F."/>
            <person name="Rahn T."/>
            <person name="Kuenzel S."/>
            <person name="Neulinger S.C."/>
        </authorList>
    </citation>
    <scope>NUCLEOTIDE SEQUENCE</scope>
    <source>
        <strain evidence="4">DSM 9154</strain>
    </source>
</reference>
<feature type="repeat" description="TPR" evidence="2">
    <location>
        <begin position="313"/>
        <end position="346"/>
    </location>
</feature>
<dbReference type="Pfam" id="PF13174">
    <property type="entry name" value="TPR_6"/>
    <property type="match status" value="3"/>
</dbReference>
<keyword evidence="1" id="KW-0132">Cell division</keyword>
<dbReference type="GO" id="GO:0030288">
    <property type="term" value="C:outer membrane-bounded periplasmic space"/>
    <property type="evidence" value="ECO:0007669"/>
    <property type="project" value="UniProtKB-UniRule"/>
</dbReference>
<evidence type="ECO:0000313" key="5">
    <source>
        <dbReference type="Proteomes" id="UP000778970"/>
    </source>
</evidence>
<evidence type="ECO:0000256" key="1">
    <source>
        <dbReference type="HAMAP-Rule" id="MF_02066"/>
    </source>
</evidence>
<comment type="subcellular location">
    <subcellularLocation>
        <location evidence="1">Periplasm</location>
    </subcellularLocation>
</comment>
<evidence type="ECO:0000256" key="3">
    <source>
        <dbReference type="SAM" id="MobiDB-lite"/>
    </source>
</evidence>
<sequence length="403" mass="43447" precursor="true">MTAFPTSPICCSKAPRLLLTALVTGFLVWSVPAPQAHAQSGVERLTNKVDRLQRELNDLQRQVYSGEGGGTAPAASSAPTSGSGGGMTQTAAARLQQKLSQLERAVQDLTGRLERVQYDLRQLTQRMDTRAKDVDYRLSQLEQAAGVSATGGGQQTGQGAQTGQGPGQTSRSGGDQGGRQAQDLRPDRQGNQRQGTQQGQASQRAQSGQNGQNGQGQGGDTLGQVSQRAVDELRQNRDNQQTGSGQQGQSQQAETQGRGQGQQTAAAEVELPDGSPQEQYDYAFGLLRQADYAQAEQALTKFLNQHPEHTLAGNAQYWLGETFYVRGNYERAAVTFAEGFQTYPDSQKAPDNLLKLGMSLAQIDRTEDACGIFAELQSRYPDAKQNILQRAQREQSRLSCGQG</sequence>
<name>A0A934QID1_9PROT</name>
<feature type="region of interest" description="Disordered" evidence="3">
    <location>
        <begin position="146"/>
        <end position="222"/>
    </location>
</feature>
<keyword evidence="2" id="KW-0802">TPR repeat</keyword>
<organism evidence="4 5">
    <name type="scientific">Rhodovibrio salinarum</name>
    <dbReference type="NCBI Taxonomy" id="1087"/>
    <lineage>
        <taxon>Bacteria</taxon>
        <taxon>Pseudomonadati</taxon>
        <taxon>Pseudomonadota</taxon>
        <taxon>Alphaproteobacteria</taxon>
        <taxon>Rhodospirillales</taxon>
        <taxon>Rhodovibrionaceae</taxon>
        <taxon>Rhodovibrio</taxon>
    </lineage>
</organism>
<feature type="region of interest" description="Disordered" evidence="3">
    <location>
        <begin position="64"/>
        <end position="92"/>
    </location>
</feature>
<dbReference type="Gene3D" id="1.20.5.110">
    <property type="match status" value="1"/>
</dbReference>
<dbReference type="Gene3D" id="1.25.40.10">
    <property type="entry name" value="Tetratricopeptide repeat domain"/>
    <property type="match status" value="1"/>
</dbReference>
<feature type="compositionally biased region" description="Low complexity" evidence="3">
    <location>
        <begin position="191"/>
        <end position="210"/>
    </location>
</feature>
<feature type="coiled-coil region" evidence="1">
    <location>
        <begin position="92"/>
        <end position="126"/>
    </location>
</feature>
<dbReference type="Proteomes" id="UP000778970">
    <property type="component" value="Unassembled WGS sequence"/>
</dbReference>
<feature type="compositionally biased region" description="Gly residues" evidence="3">
    <location>
        <begin position="211"/>
        <end position="221"/>
    </location>
</feature>
<reference evidence="4" key="2">
    <citation type="journal article" date="2020" name="Microorganisms">
        <title>Osmotic Adaptation and Compatible Solute Biosynthesis of Phototrophic Bacteria as Revealed from Genome Analyses.</title>
        <authorList>
            <person name="Imhoff J.F."/>
            <person name="Rahn T."/>
            <person name="Kunzel S."/>
            <person name="Keller A."/>
            <person name="Neulinger S.C."/>
        </authorList>
    </citation>
    <scope>NUCLEOTIDE SEQUENCE</scope>
    <source>
        <strain evidence="4">DSM 9154</strain>
    </source>
</reference>
<dbReference type="InterPro" id="IPR019734">
    <property type="entry name" value="TPR_rpt"/>
</dbReference>
<dbReference type="GO" id="GO:0043093">
    <property type="term" value="P:FtsZ-dependent cytokinesis"/>
    <property type="evidence" value="ECO:0007669"/>
    <property type="project" value="UniProtKB-UniRule"/>
</dbReference>
<proteinExistence type="inferred from homology"/>